<name>A0ABQ9G8I7_9NEOP</name>
<reference evidence="2 3" key="1">
    <citation type="submission" date="2023-02" db="EMBL/GenBank/DDBJ databases">
        <title>LHISI_Scaffold_Assembly.</title>
        <authorList>
            <person name="Stuart O.P."/>
            <person name="Cleave R."/>
            <person name="Magrath M.J.L."/>
            <person name="Mikheyev A.S."/>
        </authorList>
    </citation>
    <scope>NUCLEOTIDE SEQUENCE [LARGE SCALE GENOMIC DNA]</scope>
    <source>
        <strain evidence="2">Daus_M_001</strain>
        <tissue evidence="2">Leg muscle</tissue>
    </source>
</reference>
<accession>A0ABQ9G8I7</accession>
<evidence type="ECO:0000256" key="1">
    <source>
        <dbReference type="SAM" id="MobiDB-lite"/>
    </source>
</evidence>
<dbReference type="Proteomes" id="UP001159363">
    <property type="component" value="Chromosome 13"/>
</dbReference>
<feature type="compositionally biased region" description="Basic and acidic residues" evidence="1">
    <location>
        <begin position="155"/>
        <end position="183"/>
    </location>
</feature>
<feature type="region of interest" description="Disordered" evidence="1">
    <location>
        <begin position="1"/>
        <end position="37"/>
    </location>
</feature>
<dbReference type="EMBL" id="JARBHB010000014">
    <property type="protein sequence ID" value="KAJ8868472.1"/>
    <property type="molecule type" value="Genomic_DNA"/>
</dbReference>
<gene>
    <name evidence="2" type="ORF">PR048_030000</name>
</gene>
<sequence>MQLSVRKRVEDEDSVLGRTSCVNTPPHTPLSTPTSSLNTSHNVAILNSGEGEVKWIWSNGGIQGRGETGESPKKIRLTIATPAMFPKVKTQADPVGDRTRFNLDGKLTTAHSLSLSVLKRNPSVWPSQGVIFEKRLSKLGSATAIIASDVAEPPISRKREATKTPRSREREKGGGDATRHLMHEQSPQVRHASQTSSEQLQTSAAKAPDTTAISCFFTHLRTQRRPEVQFSECFNLGDRLTWATAAWDSAMTPESHVHQSASPCPKAGLRFCMLSVHSLPKEQLHPERINHKRRELVFSAIIGYIANSLSWLRLAVQKYRQEAPTTLQPRYRLFTEGSGRFKVSVRREGNFTARQARIEPTVTLPTTLLAAPRGSTSTLARRLVEVDVHSRRSLSSLPLTSRRGRRTADERTADERRDIVFSDASRDSLNTMATVLDNICRRGVTDSASANRDRGPWLAPAHQQVSGIFVSRCSVQLENGGITKRQKILTPHVPIVTQLQWPILQQNAGLRTPQVYHVYIGAVGTLPSPVLTTDNSCINYACSHLGRQFQPSAAFDFSTPDRIAACIHISGGADTTETLHALRRTANISDSSYNSMRTHAVTRTYPEICSGGDAKSLSYRLETTFTRPHVKGPACLHRFSPFTAEKRGSRKGHSGTRYKSAIRPYAQGSKLACSVLFALHVWDFQRMIDHDTKTSWLTTQLNRITSRSIGYVTQAWHAQGEGGGQRRLATYFRAWQGNSGQYISRLRPRDSQSDTRPVPRFSQSQSGSLREGYQLQASLNLRKQIVPLPLGVFCDWLTGSPTPYKVDQMSLSPVVRLNFGHLKAGIPNKLEPRLCSRGKAMMERTDSHHIVGRRRLRRTHNLQLAHALSLDRRMNKVMRHATVLILHKAEEYTTCIQVDVKQGFQKCSFSCEQSIPERKSSKLLCQNYCRAGGWRGRASRCLSRRFAPETRGQSDFPGSTANSCGTRRGSRRKLLKVFSERRICSSLTRVRLIELPGSHANESVTSALYEQPGFSHIILQANASMVSFHSQGLFYSGSKQNEFSMGDFGTCKIPATKSEMFQKPMRVIEMSMEQRRNEGVGVTGDPREKHADQRHRPARFPRATIRSDPAGE</sequence>
<comment type="caution">
    <text evidence="2">The sequence shown here is derived from an EMBL/GenBank/DDBJ whole genome shotgun (WGS) entry which is preliminary data.</text>
</comment>
<keyword evidence="3" id="KW-1185">Reference proteome</keyword>
<feature type="compositionally biased region" description="Polar residues" evidence="1">
    <location>
        <begin position="185"/>
        <end position="204"/>
    </location>
</feature>
<organism evidence="2 3">
    <name type="scientific">Dryococelus australis</name>
    <dbReference type="NCBI Taxonomy" id="614101"/>
    <lineage>
        <taxon>Eukaryota</taxon>
        <taxon>Metazoa</taxon>
        <taxon>Ecdysozoa</taxon>
        <taxon>Arthropoda</taxon>
        <taxon>Hexapoda</taxon>
        <taxon>Insecta</taxon>
        <taxon>Pterygota</taxon>
        <taxon>Neoptera</taxon>
        <taxon>Polyneoptera</taxon>
        <taxon>Phasmatodea</taxon>
        <taxon>Verophasmatodea</taxon>
        <taxon>Anareolatae</taxon>
        <taxon>Phasmatidae</taxon>
        <taxon>Eurycanthinae</taxon>
        <taxon>Dryococelus</taxon>
    </lineage>
</organism>
<feature type="region of interest" description="Disordered" evidence="1">
    <location>
        <begin position="745"/>
        <end position="769"/>
    </location>
</feature>
<feature type="compositionally biased region" description="Basic and acidic residues" evidence="1">
    <location>
        <begin position="1085"/>
        <end position="1095"/>
    </location>
</feature>
<protein>
    <submittedName>
        <fullName evidence="2">Uncharacterized protein</fullName>
    </submittedName>
</protein>
<proteinExistence type="predicted"/>
<evidence type="ECO:0000313" key="3">
    <source>
        <dbReference type="Proteomes" id="UP001159363"/>
    </source>
</evidence>
<feature type="compositionally biased region" description="Low complexity" evidence="1">
    <location>
        <begin position="23"/>
        <end position="37"/>
    </location>
</feature>
<feature type="region of interest" description="Disordered" evidence="1">
    <location>
        <begin position="1074"/>
        <end position="1112"/>
    </location>
</feature>
<evidence type="ECO:0000313" key="2">
    <source>
        <dbReference type="EMBL" id="KAJ8868472.1"/>
    </source>
</evidence>
<feature type="region of interest" description="Disordered" evidence="1">
    <location>
        <begin position="150"/>
        <end position="206"/>
    </location>
</feature>